<proteinExistence type="predicted"/>
<reference evidence="2" key="1">
    <citation type="submission" date="2022-08" db="EMBL/GenBank/DDBJ databases">
        <title>A Global Phylogenomic Analysis of the Shiitake Genus Lentinula.</title>
        <authorList>
            <consortium name="DOE Joint Genome Institute"/>
            <person name="Sierra-Patev S."/>
            <person name="Min B."/>
            <person name="Naranjo-Ortiz M."/>
            <person name="Looney B."/>
            <person name="Konkel Z."/>
            <person name="Slot J.C."/>
            <person name="Sakamoto Y."/>
            <person name="Steenwyk J.L."/>
            <person name="Rokas A."/>
            <person name="Carro J."/>
            <person name="Camarero S."/>
            <person name="Ferreira P."/>
            <person name="Molpeceres G."/>
            <person name="Ruiz-Duenas F.J."/>
            <person name="Serrano A."/>
            <person name="Henrissat B."/>
            <person name="Drula E."/>
            <person name="Hughes K.W."/>
            <person name="Mata J.L."/>
            <person name="Ishikawa N.K."/>
            <person name="Vargas-Isla R."/>
            <person name="Ushijima S."/>
            <person name="Smith C.A."/>
            <person name="Ahrendt S."/>
            <person name="Andreopoulos W."/>
            <person name="He G."/>
            <person name="Labutti K."/>
            <person name="Lipzen A."/>
            <person name="Ng V."/>
            <person name="Riley R."/>
            <person name="Sandor L."/>
            <person name="Barry K."/>
            <person name="Martinez A.T."/>
            <person name="Xiao Y."/>
            <person name="Gibbons J.G."/>
            <person name="Terashima K."/>
            <person name="Grigoriev I.V."/>
            <person name="Hibbett D.S."/>
        </authorList>
    </citation>
    <scope>NUCLEOTIDE SEQUENCE</scope>
    <source>
        <strain evidence="2">RHP3577 ss4</strain>
    </source>
</reference>
<dbReference type="EMBL" id="JANVFT010000083">
    <property type="protein sequence ID" value="KAJ4472632.1"/>
    <property type="molecule type" value="Genomic_DNA"/>
</dbReference>
<keyword evidence="1" id="KW-0472">Membrane</keyword>
<dbReference type="Proteomes" id="UP001150217">
    <property type="component" value="Unassembled WGS sequence"/>
</dbReference>
<comment type="caution">
    <text evidence="2">The sequence shown here is derived from an EMBL/GenBank/DDBJ whole genome shotgun (WGS) entry which is preliminary data.</text>
</comment>
<keyword evidence="3" id="KW-1185">Reference proteome</keyword>
<evidence type="ECO:0000313" key="2">
    <source>
        <dbReference type="EMBL" id="KAJ4472632.1"/>
    </source>
</evidence>
<organism evidence="2 3">
    <name type="scientific">Lentinula lateritia</name>
    <dbReference type="NCBI Taxonomy" id="40482"/>
    <lineage>
        <taxon>Eukaryota</taxon>
        <taxon>Fungi</taxon>
        <taxon>Dikarya</taxon>
        <taxon>Basidiomycota</taxon>
        <taxon>Agaricomycotina</taxon>
        <taxon>Agaricomycetes</taxon>
        <taxon>Agaricomycetidae</taxon>
        <taxon>Agaricales</taxon>
        <taxon>Marasmiineae</taxon>
        <taxon>Omphalotaceae</taxon>
        <taxon>Lentinula</taxon>
    </lineage>
</organism>
<accession>A0ABQ8V766</accession>
<sequence>MNFELRLHLFIVFLISPLLRVLKERLPLLLASLPVLPDFSCIRAAVTIYILNLYILTCLAPSALLGAWAHQ</sequence>
<protein>
    <submittedName>
        <fullName evidence="2">Uncharacterized protein</fullName>
    </submittedName>
</protein>
<evidence type="ECO:0000256" key="1">
    <source>
        <dbReference type="SAM" id="Phobius"/>
    </source>
</evidence>
<evidence type="ECO:0000313" key="3">
    <source>
        <dbReference type="Proteomes" id="UP001150217"/>
    </source>
</evidence>
<gene>
    <name evidence="2" type="ORF">C8R41DRAFT_849722</name>
</gene>
<name>A0ABQ8V766_9AGAR</name>
<feature type="transmembrane region" description="Helical" evidence="1">
    <location>
        <begin position="47"/>
        <end position="69"/>
    </location>
</feature>
<keyword evidence="1" id="KW-0812">Transmembrane</keyword>
<keyword evidence="1" id="KW-1133">Transmembrane helix</keyword>